<accession>A0ABW2K8C2</accession>
<name>A0ABW2K8C2_9ACTN</name>
<evidence type="ECO:0000313" key="3">
    <source>
        <dbReference type="Proteomes" id="UP001596540"/>
    </source>
</evidence>
<dbReference type="RefSeq" id="WP_379867987.1">
    <property type="nucleotide sequence ID" value="NZ_JBHTBH010000001.1"/>
</dbReference>
<dbReference type="InterPro" id="IPR049790">
    <property type="entry name" value="Rv3655c/TadE"/>
</dbReference>
<dbReference type="NCBIfam" id="NF041390">
    <property type="entry name" value="TadE_Rv3655c"/>
    <property type="match status" value="1"/>
</dbReference>
<gene>
    <name evidence="2" type="ORF">ACFQRF_00525</name>
</gene>
<dbReference type="Proteomes" id="UP001596540">
    <property type="component" value="Unassembled WGS sequence"/>
</dbReference>
<proteinExistence type="predicted"/>
<feature type="chain" id="PRO_5046675341" evidence="1">
    <location>
        <begin position="23"/>
        <end position="112"/>
    </location>
</feature>
<reference evidence="3" key="1">
    <citation type="journal article" date="2019" name="Int. J. Syst. Evol. Microbiol.">
        <title>The Global Catalogue of Microorganisms (GCM) 10K type strain sequencing project: providing services to taxonomists for standard genome sequencing and annotation.</title>
        <authorList>
            <consortium name="The Broad Institute Genomics Platform"/>
            <consortium name="The Broad Institute Genome Sequencing Center for Infectious Disease"/>
            <person name="Wu L."/>
            <person name="Ma J."/>
        </authorList>
    </citation>
    <scope>NUCLEOTIDE SEQUENCE [LARGE SCALE GENOMIC DNA]</scope>
    <source>
        <strain evidence="3">CGMCC 4.7382</strain>
    </source>
</reference>
<evidence type="ECO:0000256" key="1">
    <source>
        <dbReference type="SAM" id="SignalP"/>
    </source>
</evidence>
<keyword evidence="1" id="KW-0732">Signal</keyword>
<comment type="caution">
    <text evidence="2">The sequence shown here is derived from an EMBL/GenBank/DDBJ whole genome shotgun (WGS) entry which is preliminary data.</text>
</comment>
<protein>
    <submittedName>
        <fullName evidence="2">TadE family type IV pilus minor pilin</fullName>
    </submittedName>
</protein>
<keyword evidence="3" id="KW-1185">Reference proteome</keyword>
<evidence type="ECO:0000313" key="2">
    <source>
        <dbReference type="EMBL" id="MFC7326208.1"/>
    </source>
</evidence>
<organism evidence="2 3">
    <name type="scientific">Marinactinospora rubrisoli</name>
    <dbReference type="NCBI Taxonomy" id="2715399"/>
    <lineage>
        <taxon>Bacteria</taxon>
        <taxon>Bacillati</taxon>
        <taxon>Actinomycetota</taxon>
        <taxon>Actinomycetes</taxon>
        <taxon>Streptosporangiales</taxon>
        <taxon>Nocardiopsidaceae</taxon>
        <taxon>Marinactinospora</taxon>
    </lineage>
</organism>
<dbReference type="EMBL" id="JBHTBH010000001">
    <property type="protein sequence ID" value="MFC7326208.1"/>
    <property type="molecule type" value="Genomic_DNA"/>
</dbReference>
<feature type="signal peptide" evidence="1">
    <location>
        <begin position="1"/>
        <end position="22"/>
    </location>
</feature>
<sequence>MVTAEIAVALPGLCLLLGVALAAVGAAAAQVACVDAARTGARAAARGDDAGAVRRLVAGIAPPGADVEVADDGAFARVTVRVTVPLVPGAPVSVPVRGTAATPVEPTGAAAL</sequence>